<sequence length="99" mass="11016">MNNVLQLLQRLGEDAALRHLADTQLEQVINPLNLDPAIQQAICQQDEITLARLLHAKNKIVCMIYPAEEPAPADEPAEQPVKQPDDTPEPTDTEIKRAS</sequence>
<keyword evidence="3" id="KW-1185">Reference proteome</keyword>
<gene>
    <name evidence="2" type="ORF">SAMN06297280_0410</name>
</gene>
<evidence type="ECO:0000256" key="1">
    <source>
        <dbReference type="SAM" id="MobiDB-lite"/>
    </source>
</evidence>
<feature type="region of interest" description="Disordered" evidence="1">
    <location>
        <begin position="70"/>
        <end position="99"/>
    </location>
</feature>
<protein>
    <submittedName>
        <fullName evidence="2">Uncharacterized protein</fullName>
    </submittedName>
</protein>
<name>A0A285I5K1_9GAMM</name>
<dbReference type="AlphaFoldDB" id="A0A285I5K1"/>
<evidence type="ECO:0000313" key="2">
    <source>
        <dbReference type="EMBL" id="SNY42221.1"/>
    </source>
</evidence>
<reference evidence="3" key="1">
    <citation type="submission" date="2017-09" db="EMBL/GenBank/DDBJ databases">
        <authorList>
            <person name="Varghese N."/>
            <person name="Submissions S."/>
        </authorList>
    </citation>
    <scope>NUCLEOTIDE SEQUENCE [LARGE SCALE GENOMIC DNA]</scope>
    <source>
        <strain evidence="3">CGMCC 1.12461</strain>
    </source>
</reference>
<dbReference type="EMBL" id="OBEB01000001">
    <property type="protein sequence ID" value="SNY42221.1"/>
    <property type="molecule type" value="Genomic_DNA"/>
</dbReference>
<dbReference type="OrthoDB" id="5770861at2"/>
<accession>A0A285I5K1</accession>
<evidence type="ECO:0000313" key="3">
    <source>
        <dbReference type="Proteomes" id="UP000219353"/>
    </source>
</evidence>
<organism evidence="2 3">
    <name type="scientific">Arsukibacterium tuosuense</name>
    <dbReference type="NCBI Taxonomy" id="1323745"/>
    <lineage>
        <taxon>Bacteria</taxon>
        <taxon>Pseudomonadati</taxon>
        <taxon>Pseudomonadota</taxon>
        <taxon>Gammaproteobacteria</taxon>
        <taxon>Chromatiales</taxon>
        <taxon>Chromatiaceae</taxon>
        <taxon>Arsukibacterium</taxon>
    </lineage>
</organism>
<dbReference type="Proteomes" id="UP000219353">
    <property type="component" value="Unassembled WGS sequence"/>
</dbReference>
<dbReference type="RefSeq" id="WP_097109689.1">
    <property type="nucleotide sequence ID" value="NZ_OBEB01000001.1"/>
</dbReference>
<proteinExistence type="predicted"/>